<dbReference type="InterPro" id="IPR008979">
    <property type="entry name" value="Galactose-bd-like_sf"/>
</dbReference>
<dbReference type="Gene3D" id="2.60.120.260">
    <property type="entry name" value="Galactose-binding domain-like"/>
    <property type="match status" value="1"/>
</dbReference>
<keyword evidence="8 11" id="KW-0863">Zinc-finger</keyword>
<dbReference type="Pfam" id="PF18346">
    <property type="entry name" value="SH3_15"/>
    <property type="match status" value="1"/>
</dbReference>
<keyword evidence="9" id="KW-0833">Ubl conjugation pathway</keyword>
<evidence type="ECO:0000259" key="14">
    <source>
        <dbReference type="PROSITE" id="PS51284"/>
    </source>
</evidence>
<dbReference type="SMART" id="SM01337">
    <property type="entry name" value="APC10"/>
    <property type="match status" value="1"/>
</dbReference>
<dbReference type="InterPro" id="IPR004939">
    <property type="entry name" value="APC_su10/DOC_dom"/>
</dbReference>
<evidence type="ECO:0000256" key="6">
    <source>
        <dbReference type="ARBA" id="ARBA00022723"/>
    </source>
</evidence>
<evidence type="ECO:0000256" key="7">
    <source>
        <dbReference type="ARBA" id="ARBA00022737"/>
    </source>
</evidence>
<evidence type="ECO:0000313" key="17">
    <source>
        <dbReference type="Proteomes" id="UP000625711"/>
    </source>
</evidence>
<dbReference type="Gene3D" id="3.30.60.90">
    <property type="match status" value="1"/>
</dbReference>
<dbReference type="SMART" id="SM00291">
    <property type="entry name" value="ZnF_ZZ"/>
    <property type="match status" value="1"/>
</dbReference>
<dbReference type="PROSITE" id="PS51284">
    <property type="entry name" value="DOC"/>
    <property type="match status" value="1"/>
</dbReference>
<evidence type="ECO:0000256" key="8">
    <source>
        <dbReference type="ARBA" id="ARBA00022771"/>
    </source>
</evidence>
<dbReference type="InterPro" id="IPR021097">
    <property type="entry name" value="CPH_domain"/>
</dbReference>
<feature type="domain" description="ZZ-type" evidence="13">
    <location>
        <begin position="360"/>
        <end position="411"/>
    </location>
</feature>
<dbReference type="Gene3D" id="2.30.30.30">
    <property type="match status" value="1"/>
</dbReference>
<dbReference type="InterPro" id="IPR014722">
    <property type="entry name" value="Rib_uL2_dom2"/>
</dbReference>
<protein>
    <submittedName>
        <fullName evidence="16">Uncharacterized protein</fullName>
    </submittedName>
</protein>
<dbReference type="PANTHER" id="PTHR20930:SF0">
    <property type="entry name" value="PROTEIN ILRUN"/>
    <property type="match status" value="1"/>
</dbReference>
<feature type="domain" description="DOC" evidence="14">
    <location>
        <begin position="411"/>
        <end position="513"/>
    </location>
</feature>
<evidence type="ECO:0000256" key="1">
    <source>
        <dbReference type="ARBA" id="ARBA00004496"/>
    </source>
</evidence>
<accession>A0A834HY37</accession>
<dbReference type="SUPFAM" id="SSF57850">
    <property type="entry name" value="RING/U-box"/>
    <property type="match status" value="1"/>
</dbReference>
<keyword evidence="4" id="KW-0597">Phosphoprotein</keyword>
<dbReference type="CDD" id="cd14402">
    <property type="entry name" value="UBA_HERC2"/>
    <property type="match status" value="1"/>
</dbReference>
<dbReference type="GO" id="GO:0005737">
    <property type="term" value="C:cytoplasm"/>
    <property type="evidence" value="ECO:0007669"/>
    <property type="project" value="UniProtKB-SubCell"/>
</dbReference>
<proteinExistence type="predicted"/>
<evidence type="ECO:0000256" key="9">
    <source>
        <dbReference type="ARBA" id="ARBA00022786"/>
    </source>
</evidence>
<keyword evidence="3" id="KW-0963">Cytoplasm</keyword>
<feature type="domain" description="UBA" evidence="12">
    <location>
        <begin position="110"/>
        <end position="161"/>
    </location>
</feature>
<dbReference type="Pfam" id="PF00569">
    <property type="entry name" value="ZZ"/>
    <property type="match status" value="1"/>
</dbReference>
<keyword evidence="7" id="KW-0677">Repeat</keyword>
<dbReference type="GO" id="GO:0016740">
    <property type="term" value="F:transferase activity"/>
    <property type="evidence" value="ECO:0007669"/>
    <property type="project" value="UniProtKB-KW"/>
</dbReference>
<comment type="subcellular location">
    <subcellularLocation>
        <location evidence="1">Cytoplasm</location>
    </subcellularLocation>
</comment>
<evidence type="ECO:0000256" key="11">
    <source>
        <dbReference type="PROSITE-ProRule" id="PRU00228"/>
    </source>
</evidence>
<dbReference type="PROSITE" id="PS50135">
    <property type="entry name" value="ZF_ZZ_2"/>
    <property type="match status" value="1"/>
</dbReference>
<keyword evidence="17" id="KW-1185">Reference proteome</keyword>
<evidence type="ECO:0000256" key="3">
    <source>
        <dbReference type="ARBA" id="ARBA00022490"/>
    </source>
</evidence>
<dbReference type="PANTHER" id="PTHR20930">
    <property type="entry name" value="OVARIAN CARCINOMA ANTIGEN CA125-RELATED"/>
    <property type="match status" value="1"/>
</dbReference>
<dbReference type="PROSITE" id="PS01357">
    <property type="entry name" value="ZF_ZZ_1"/>
    <property type="match status" value="1"/>
</dbReference>
<gene>
    <name evidence="16" type="ORF">GWI33_001635</name>
    <name evidence="15" type="ORF">GWI33_002974</name>
</gene>
<name>A0A834HY37_RHYFE</name>
<comment type="caution">
    <text evidence="16">The sequence shown here is derived from an EMBL/GenBank/DDBJ whole genome shotgun (WGS) entry which is preliminary data.</text>
</comment>
<dbReference type="EMBL" id="JAACXV010020455">
    <property type="protein sequence ID" value="KAF7263607.1"/>
    <property type="molecule type" value="Genomic_DNA"/>
</dbReference>
<evidence type="ECO:0000313" key="15">
    <source>
        <dbReference type="EMBL" id="KAF7263316.1"/>
    </source>
</evidence>
<evidence type="ECO:0000259" key="12">
    <source>
        <dbReference type="PROSITE" id="PS50030"/>
    </source>
</evidence>
<dbReference type="Proteomes" id="UP000625711">
    <property type="component" value="Unassembled WGS sequence"/>
</dbReference>
<dbReference type="Pfam" id="PF11515">
    <property type="entry name" value="Cul7"/>
    <property type="match status" value="1"/>
</dbReference>
<keyword evidence="10" id="KW-0862">Zinc</keyword>
<dbReference type="InterPro" id="IPR040847">
    <property type="entry name" value="SH3_15"/>
</dbReference>
<dbReference type="AlphaFoldDB" id="A0A834HY37"/>
<evidence type="ECO:0000256" key="2">
    <source>
        <dbReference type="ARBA" id="ARBA00004906"/>
    </source>
</evidence>
<evidence type="ECO:0000313" key="16">
    <source>
        <dbReference type="EMBL" id="KAF7263607.1"/>
    </source>
</evidence>
<reference evidence="16" key="1">
    <citation type="submission" date="2020-08" db="EMBL/GenBank/DDBJ databases">
        <title>Genome sequencing and assembly of the red palm weevil Rhynchophorus ferrugineus.</title>
        <authorList>
            <person name="Dias G.B."/>
            <person name="Bergman C.M."/>
            <person name="Manee M."/>
        </authorList>
    </citation>
    <scope>NUCLEOTIDE SEQUENCE</scope>
    <source>
        <strain evidence="16">AA-2017</strain>
        <tissue evidence="16">Whole larva</tissue>
    </source>
</reference>
<dbReference type="FunFam" id="2.30.30.30:FF:000015">
    <property type="entry name" value="E3 ubiquitin-protein ligase HERC2"/>
    <property type="match status" value="1"/>
</dbReference>
<comment type="pathway">
    <text evidence="2">Protein modification; protein ubiquitination.</text>
</comment>
<dbReference type="OrthoDB" id="239701at2759"/>
<evidence type="ECO:0000256" key="10">
    <source>
        <dbReference type="ARBA" id="ARBA00022833"/>
    </source>
</evidence>
<evidence type="ECO:0000256" key="5">
    <source>
        <dbReference type="ARBA" id="ARBA00022679"/>
    </source>
</evidence>
<dbReference type="EMBL" id="JAACXV010022315">
    <property type="protein sequence ID" value="KAF7263316.1"/>
    <property type="molecule type" value="Genomic_DNA"/>
</dbReference>
<dbReference type="InterPro" id="IPR043145">
    <property type="entry name" value="Znf_ZZ_sf"/>
</dbReference>
<evidence type="ECO:0000259" key="13">
    <source>
        <dbReference type="PROSITE" id="PS50135"/>
    </source>
</evidence>
<dbReference type="SUPFAM" id="SSF49785">
    <property type="entry name" value="Galactose-binding domain-like"/>
    <property type="match status" value="1"/>
</dbReference>
<organism evidence="16 17">
    <name type="scientific">Rhynchophorus ferrugineus</name>
    <name type="common">Red palm weevil</name>
    <name type="synonym">Curculio ferrugineus</name>
    <dbReference type="NCBI Taxonomy" id="354439"/>
    <lineage>
        <taxon>Eukaryota</taxon>
        <taxon>Metazoa</taxon>
        <taxon>Ecdysozoa</taxon>
        <taxon>Arthropoda</taxon>
        <taxon>Hexapoda</taxon>
        <taxon>Insecta</taxon>
        <taxon>Pterygota</taxon>
        <taxon>Neoptera</taxon>
        <taxon>Endopterygota</taxon>
        <taxon>Coleoptera</taxon>
        <taxon>Polyphaga</taxon>
        <taxon>Cucujiformia</taxon>
        <taxon>Curculionidae</taxon>
        <taxon>Dryophthorinae</taxon>
        <taxon>Rhynchophorus</taxon>
    </lineage>
</organism>
<dbReference type="GO" id="GO:0008270">
    <property type="term" value="F:zinc ion binding"/>
    <property type="evidence" value="ECO:0007669"/>
    <property type="project" value="UniProtKB-KW"/>
</dbReference>
<dbReference type="Gene3D" id="1.10.8.10">
    <property type="entry name" value="DNA helicase RuvA subunit, C-terminal domain"/>
    <property type="match status" value="1"/>
</dbReference>
<dbReference type="SUPFAM" id="SSF63748">
    <property type="entry name" value="Tudor/PWWP/MBT"/>
    <property type="match status" value="1"/>
</dbReference>
<dbReference type="InterPro" id="IPR015940">
    <property type="entry name" value="UBA"/>
</dbReference>
<sequence length="513" mass="57656">MDQSQEQQSIEEELNQQPILLIQKLLAKATQPSPLKPGFNLQEMQLAALNLSQYLAAEGNFEVPCGINNDKPTSSNVNIKLRGPVSELATPNSECSIKSVVSERTSKRMELEEDVSVHPMVHQIIEMGFTKKAVEYAIKSLAINPENLVSPETIVGWLLEHPEIAAEDTESMSSVYESDTESISYDNGTGQCMGAYGEDNQDSDTQYCRRSQFLSNDEYAMYVRDNVEVGMLVRCCKNYEEVQLGDIGKVVKIDREGLHDLNLQVNWQHKVSTYWVRFIHVELLGFPPSMPSPTTIKIGDKVRVKPTVTTPRYKWGYVTHDSVGMVTAISPNGHDVTVDFPKQQNWTGLLSEMEVVPSCHEGVTCNSCCVQPIRGPRFKCKVCESYDLCDNCFYTKKNHRHSFFRIQEPGSVEVYAGKAGRYYRQDTVEMEGETVTDWKRIVQNVSVSSKYGARFDVPGSVWQSNGSQGKHWIRLEIFPNVIIRSLKIGVDPSDNSYMPSVIVVNGESLHVSS</sequence>
<evidence type="ECO:0000256" key="4">
    <source>
        <dbReference type="ARBA" id="ARBA00022553"/>
    </source>
</evidence>
<dbReference type="PROSITE" id="PS50030">
    <property type="entry name" value="UBA"/>
    <property type="match status" value="1"/>
</dbReference>
<keyword evidence="6" id="KW-0479">Metal-binding</keyword>
<dbReference type="InterPro" id="IPR000433">
    <property type="entry name" value="Znf_ZZ"/>
</dbReference>
<keyword evidence="5" id="KW-0808">Transferase</keyword>